<comment type="caution">
    <text evidence="2">The sequence shown here is derived from an EMBL/GenBank/DDBJ whole genome shotgun (WGS) entry which is preliminary data.</text>
</comment>
<name>A0AAN9EXH2_CLITE</name>
<gene>
    <name evidence="2" type="ORF">RJT34_32034</name>
</gene>
<proteinExistence type="predicted"/>
<organism evidence="2 3">
    <name type="scientific">Clitoria ternatea</name>
    <name type="common">Butterfly pea</name>
    <dbReference type="NCBI Taxonomy" id="43366"/>
    <lineage>
        <taxon>Eukaryota</taxon>
        <taxon>Viridiplantae</taxon>
        <taxon>Streptophyta</taxon>
        <taxon>Embryophyta</taxon>
        <taxon>Tracheophyta</taxon>
        <taxon>Spermatophyta</taxon>
        <taxon>Magnoliopsida</taxon>
        <taxon>eudicotyledons</taxon>
        <taxon>Gunneridae</taxon>
        <taxon>Pentapetalae</taxon>
        <taxon>rosids</taxon>
        <taxon>fabids</taxon>
        <taxon>Fabales</taxon>
        <taxon>Fabaceae</taxon>
        <taxon>Papilionoideae</taxon>
        <taxon>50 kb inversion clade</taxon>
        <taxon>NPAAA clade</taxon>
        <taxon>indigoferoid/millettioid clade</taxon>
        <taxon>Phaseoleae</taxon>
        <taxon>Clitoria</taxon>
    </lineage>
</organism>
<sequence>MEEPAPTLSPQSCQRQRLKKVVAVNVEKAKTEKGGGGCEDSQGIRKSQPKKSEEEFSSFCFFTKLCWFRGLSSSSKDRIRKTKTELAMIRKQRRWCMRRSTTVSSVGGAC</sequence>
<protein>
    <submittedName>
        <fullName evidence="2">Uncharacterized protein</fullName>
    </submittedName>
</protein>
<dbReference type="EMBL" id="JAYKXN010000008">
    <property type="protein sequence ID" value="KAK7264425.1"/>
    <property type="molecule type" value="Genomic_DNA"/>
</dbReference>
<evidence type="ECO:0000256" key="1">
    <source>
        <dbReference type="SAM" id="MobiDB-lite"/>
    </source>
</evidence>
<keyword evidence="3" id="KW-1185">Reference proteome</keyword>
<accession>A0AAN9EXH2</accession>
<dbReference type="Proteomes" id="UP001359559">
    <property type="component" value="Unassembled WGS sequence"/>
</dbReference>
<reference evidence="2 3" key="1">
    <citation type="submission" date="2024-01" db="EMBL/GenBank/DDBJ databases">
        <title>The genomes of 5 underutilized Papilionoideae crops provide insights into root nodulation and disease resistance.</title>
        <authorList>
            <person name="Yuan L."/>
        </authorList>
    </citation>
    <scope>NUCLEOTIDE SEQUENCE [LARGE SCALE GENOMIC DNA]</scope>
    <source>
        <strain evidence="2">LY-2023</strain>
        <tissue evidence="2">Leaf</tissue>
    </source>
</reference>
<feature type="region of interest" description="Disordered" evidence="1">
    <location>
        <begin position="30"/>
        <end position="53"/>
    </location>
</feature>
<evidence type="ECO:0000313" key="2">
    <source>
        <dbReference type="EMBL" id="KAK7264425.1"/>
    </source>
</evidence>
<evidence type="ECO:0000313" key="3">
    <source>
        <dbReference type="Proteomes" id="UP001359559"/>
    </source>
</evidence>
<dbReference type="AlphaFoldDB" id="A0AAN9EXH2"/>